<reference evidence="2" key="1">
    <citation type="submission" date="2017-03" db="EMBL/GenBank/DDBJ databases">
        <title>The protective effect of a novel antioxidant gene from Mycobacterium avium against nitrosative and oxidative stress in E. coli.</title>
        <authorList>
            <person name="He S."/>
            <person name="Wang A."/>
            <person name="Ling m."/>
        </authorList>
    </citation>
    <scope>NUCLEOTIDE SEQUENCE</scope>
    <source>
        <strain evidence="2">104</strain>
    </source>
</reference>
<protein>
    <submittedName>
        <fullName evidence="2">Nitric oxide resistance protein</fullName>
    </submittedName>
</protein>
<sequence>MTSAPAVSSPPCARRSAISASVIAWLPPTGIGQPTECASVASINPAPAAVNDGIREMIWAATPVNSARASSPASVPQAGVPWASIRSPSRNADVGEFGSERLSPSSRATTSSERATNGPSNRRKDAPCSSSAQVRSRSR</sequence>
<proteinExistence type="predicted"/>
<organism evidence="2">
    <name type="scientific">Mycobacterium avium</name>
    <dbReference type="NCBI Taxonomy" id="1764"/>
    <lineage>
        <taxon>Bacteria</taxon>
        <taxon>Bacillati</taxon>
        <taxon>Actinomycetota</taxon>
        <taxon>Actinomycetes</taxon>
        <taxon>Mycobacteriales</taxon>
        <taxon>Mycobacteriaceae</taxon>
        <taxon>Mycobacterium</taxon>
        <taxon>Mycobacterium avium complex (MAC)</taxon>
    </lineage>
</organism>
<feature type="compositionally biased region" description="Polar residues" evidence="1">
    <location>
        <begin position="128"/>
        <end position="139"/>
    </location>
</feature>
<evidence type="ECO:0000256" key="1">
    <source>
        <dbReference type="SAM" id="MobiDB-lite"/>
    </source>
</evidence>
<feature type="compositionally biased region" description="Low complexity" evidence="1">
    <location>
        <begin position="101"/>
        <end position="116"/>
    </location>
</feature>
<dbReference type="EMBL" id="KY817259">
    <property type="protein sequence ID" value="ASF20091.1"/>
    <property type="molecule type" value="Genomic_DNA"/>
</dbReference>
<gene>
    <name evidence="2" type="primary">noA</name>
</gene>
<evidence type="ECO:0000313" key="2">
    <source>
        <dbReference type="EMBL" id="ASF20091.1"/>
    </source>
</evidence>
<name>A0A218MNJ0_MYCAV</name>
<accession>A0A218MNJ0</accession>
<feature type="compositionally biased region" description="Polar residues" evidence="1">
    <location>
        <begin position="64"/>
        <end position="74"/>
    </location>
</feature>
<feature type="region of interest" description="Disordered" evidence="1">
    <location>
        <begin position="64"/>
        <end position="139"/>
    </location>
</feature>
<dbReference type="AlphaFoldDB" id="A0A218MNJ0"/>